<dbReference type="InterPro" id="IPR050570">
    <property type="entry name" value="Cell_wall_metabolism_enzyme"/>
</dbReference>
<dbReference type="PANTHER" id="PTHR21666">
    <property type="entry name" value="PEPTIDASE-RELATED"/>
    <property type="match status" value="1"/>
</dbReference>
<dbReference type="InterPro" id="IPR016047">
    <property type="entry name" value="M23ase_b-sheet_dom"/>
</dbReference>
<keyword evidence="6" id="KW-0482">Metalloprotease</keyword>
<evidence type="ECO:0000313" key="9">
    <source>
        <dbReference type="EMBL" id="RDE09592.1"/>
    </source>
</evidence>
<evidence type="ECO:0000256" key="5">
    <source>
        <dbReference type="ARBA" id="ARBA00022833"/>
    </source>
</evidence>
<keyword evidence="2" id="KW-0645">Protease</keyword>
<dbReference type="Proteomes" id="UP000253759">
    <property type="component" value="Unassembled WGS sequence"/>
</dbReference>
<name>A0A369W8K5_9HYPH</name>
<keyword evidence="5" id="KW-0862">Zinc</keyword>
<sequence>MPGTLLLSGVIRRDVRLKSVGETLIPFLGTRRRSLLALAALAGLFPMAAAGQDTEAGPAPENIPNAELDDASLAAQSDLQTVEDTMALTAERIAEIRAEIEALDSDAAQLALELTAASQRIDLASDDVRVIEERLEELFASEREIGIRLDGHDRSISNLLASLQRITAQPPPAIIVDPSDALASARAAMLLGSVLPQMQARADRVTEDLNAIAQVKRSAQEEAGRLRANLATLNEERLRIATVIEARKQGLEWLSDDLLREEAEARALSDRATSLEQLIAGLQTRIDAVTAADEATAAANVGSDVPTLDAETLRVAFSDTSRTEPAVPLAAAKGHLTPPLAGALVAGYGAADGFGGTSKGQLIAAQPGQTVLAPADGWVSYAGLFLNYGQIVILNAGQDYTVVLAGLESVDVERGQFVQMGTGIGTMGTETPPAEIRPDFDGPALYFELRQGETPINPQGWWVAQPQEQQESGTN</sequence>
<evidence type="ECO:0000256" key="6">
    <source>
        <dbReference type="ARBA" id="ARBA00023049"/>
    </source>
</evidence>
<reference evidence="10" key="1">
    <citation type="submission" date="2018-07" db="EMBL/GenBank/DDBJ databases">
        <authorList>
            <person name="Liu B.-T."/>
            <person name="Du Z."/>
        </authorList>
    </citation>
    <scope>NUCLEOTIDE SEQUENCE [LARGE SCALE GENOMIC DNA]</scope>
    <source>
        <strain evidence="10">XYN52</strain>
    </source>
</reference>
<evidence type="ECO:0000256" key="3">
    <source>
        <dbReference type="ARBA" id="ARBA00022723"/>
    </source>
</evidence>
<dbReference type="PANTHER" id="PTHR21666:SF288">
    <property type="entry name" value="CELL DIVISION PROTEIN YTFB"/>
    <property type="match status" value="1"/>
</dbReference>
<evidence type="ECO:0000256" key="4">
    <source>
        <dbReference type="ARBA" id="ARBA00022801"/>
    </source>
</evidence>
<dbReference type="Gene3D" id="2.70.70.10">
    <property type="entry name" value="Glucose Permease (Domain IIA)"/>
    <property type="match status" value="1"/>
</dbReference>
<dbReference type="InterPro" id="IPR011055">
    <property type="entry name" value="Dup_hybrid_motif"/>
</dbReference>
<dbReference type="AlphaFoldDB" id="A0A369W8K5"/>
<keyword evidence="10" id="KW-1185">Reference proteome</keyword>
<evidence type="ECO:0000313" key="10">
    <source>
        <dbReference type="Proteomes" id="UP000253759"/>
    </source>
</evidence>
<comment type="caution">
    <text evidence="9">The sequence shown here is derived from an EMBL/GenBank/DDBJ whole genome shotgun (WGS) entry which is preliminary data.</text>
</comment>
<keyword evidence="4" id="KW-0378">Hydrolase</keyword>
<dbReference type="Pfam" id="PF01551">
    <property type="entry name" value="Peptidase_M23"/>
    <property type="match status" value="1"/>
</dbReference>
<dbReference type="GO" id="GO:0004222">
    <property type="term" value="F:metalloendopeptidase activity"/>
    <property type="evidence" value="ECO:0007669"/>
    <property type="project" value="TreeGrafter"/>
</dbReference>
<organism evidence="9 10">
    <name type="scientific">Pelagibacterium lacus</name>
    <dbReference type="NCBI Taxonomy" id="2282655"/>
    <lineage>
        <taxon>Bacteria</taxon>
        <taxon>Pseudomonadati</taxon>
        <taxon>Pseudomonadota</taxon>
        <taxon>Alphaproteobacteria</taxon>
        <taxon>Hyphomicrobiales</taxon>
        <taxon>Devosiaceae</taxon>
        <taxon>Pelagibacterium</taxon>
    </lineage>
</organism>
<dbReference type="CDD" id="cd12797">
    <property type="entry name" value="M23_peptidase"/>
    <property type="match status" value="1"/>
</dbReference>
<dbReference type="EMBL" id="QQNH01000005">
    <property type="protein sequence ID" value="RDE09592.1"/>
    <property type="molecule type" value="Genomic_DNA"/>
</dbReference>
<proteinExistence type="predicted"/>
<accession>A0A369W8K5</accession>
<evidence type="ECO:0000256" key="7">
    <source>
        <dbReference type="SAM" id="Coils"/>
    </source>
</evidence>
<evidence type="ECO:0000256" key="1">
    <source>
        <dbReference type="ARBA" id="ARBA00001947"/>
    </source>
</evidence>
<protein>
    <recommendedName>
        <fullName evidence="8">M23ase beta-sheet core domain-containing protein</fullName>
    </recommendedName>
</protein>
<evidence type="ECO:0000259" key="8">
    <source>
        <dbReference type="Pfam" id="PF01551"/>
    </source>
</evidence>
<keyword evidence="7" id="KW-0175">Coiled coil</keyword>
<keyword evidence="3" id="KW-0479">Metal-binding</keyword>
<comment type="cofactor">
    <cofactor evidence="1">
        <name>Zn(2+)</name>
        <dbReference type="ChEBI" id="CHEBI:29105"/>
    </cofactor>
</comment>
<dbReference type="GO" id="GO:0046872">
    <property type="term" value="F:metal ion binding"/>
    <property type="evidence" value="ECO:0007669"/>
    <property type="project" value="UniProtKB-KW"/>
</dbReference>
<feature type="coiled-coil region" evidence="7">
    <location>
        <begin position="79"/>
        <end position="120"/>
    </location>
</feature>
<feature type="domain" description="M23ase beta-sheet core" evidence="8">
    <location>
        <begin position="358"/>
        <end position="458"/>
    </location>
</feature>
<gene>
    <name evidence="9" type="ORF">DVH29_05385</name>
</gene>
<evidence type="ECO:0000256" key="2">
    <source>
        <dbReference type="ARBA" id="ARBA00022670"/>
    </source>
</evidence>
<dbReference type="GO" id="GO:0006508">
    <property type="term" value="P:proteolysis"/>
    <property type="evidence" value="ECO:0007669"/>
    <property type="project" value="UniProtKB-KW"/>
</dbReference>
<dbReference type="SUPFAM" id="SSF51261">
    <property type="entry name" value="Duplicated hybrid motif"/>
    <property type="match status" value="1"/>
</dbReference>
<feature type="coiled-coil region" evidence="7">
    <location>
        <begin position="202"/>
        <end position="285"/>
    </location>
</feature>